<accession>A0A0B2SB93</accession>
<keyword evidence="4" id="KW-0648">Protein biosynthesis</keyword>
<dbReference type="PRINTS" id="PR00685">
    <property type="entry name" value="TIFACTORIIB"/>
</dbReference>
<dbReference type="Gene3D" id="1.10.472.170">
    <property type="match status" value="1"/>
</dbReference>
<gene>
    <name evidence="4" type="ORF">glysoja_046432</name>
</gene>
<name>A0A0B2SB93_GLYSO</name>
<dbReference type="GO" id="GO:0070897">
    <property type="term" value="P:transcription preinitiation complex assembly"/>
    <property type="evidence" value="ECO:0007669"/>
    <property type="project" value="InterPro"/>
</dbReference>
<dbReference type="GO" id="GO:0017025">
    <property type="term" value="F:TBP-class protein binding"/>
    <property type="evidence" value="ECO:0007669"/>
    <property type="project" value="InterPro"/>
</dbReference>
<dbReference type="Proteomes" id="UP000053555">
    <property type="component" value="Unassembled WGS sequence"/>
</dbReference>
<keyword evidence="2" id="KW-0804">Transcription</keyword>
<protein>
    <submittedName>
        <fullName evidence="4">Transcription initiation factor IIB</fullName>
    </submittedName>
</protein>
<dbReference type="Pfam" id="PF00382">
    <property type="entry name" value="TFIIB"/>
    <property type="match status" value="2"/>
</dbReference>
<dbReference type="PANTHER" id="PTHR11618:SF78">
    <property type="entry name" value="TRANSCRIPTION INITIATION FACTOR IIB-2"/>
    <property type="match status" value="1"/>
</dbReference>
<keyword evidence="1" id="KW-0805">Transcription regulation</keyword>
<sequence>MLQCEGFSSKLRYDFEIPNGENVRNWVANMILKFHDNPTVNVFEIVVFLRQMKSIAVTAKASYTPLVYDHSAGDTICSECGFVLDLSAPLLTSGAGLSTSVAHTPSNSDLSIKNHAKELYKKAQGRKIFKWRRHSRASMMACLYLACQEEGFPRTVKEIQSVAGGAKEKQINKAIGVFNKHLQVGKNYDKAQALDIGMDQVAKACKVWKETLKKVYKDLHSLALVQIPGCTLVTHPSSYDNNNSDMVKTCKNQRGIKNANRDAKRKLKRDCNLVAVLLTMEQMANNLGLVWSIKNHAKELYKKAEGSRVFRGRRRHSRASMVACLYLACQEEEFPRTVKEMQSVSGGAKEKNKHINKVIGVFKKHFQVGRNYGKTQALDLGERLCTNLLALTTMSSKL</sequence>
<dbReference type="Gene3D" id="1.10.472.10">
    <property type="entry name" value="Cyclin-like"/>
    <property type="match status" value="1"/>
</dbReference>
<dbReference type="GO" id="GO:0097550">
    <property type="term" value="C:transcription preinitiation complex"/>
    <property type="evidence" value="ECO:0007669"/>
    <property type="project" value="TreeGrafter"/>
</dbReference>
<dbReference type="GO" id="GO:0003743">
    <property type="term" value="F:translation initiation factor activity"/>
    <property type="evidence" value="ECO:0007669"/>
    <property type="project" value="UniProtKB-KW"/>
</dbReference>
<feature type="domain" description="Transcription factor TFIIB cyclin-like" evidence="3">
    <location>
        <begin position="275"/>
        <end position="345"/>
    </location>
</feature>
<proteinExistence type="predicted"/>
<dbReference type="InterPro" id="IPR013150">
    <property type="entry name" value="TFIIB_cyclin"/>
</dbReference>
<dbReference type="InterPro" id="IPR036915">
    <property type="entry name" value="Cyclin-like_sf"/>
</dbReference>
<feature type="domain" description="Transcription factor TFIIB cyclin-like" evidence="3">
    <location>
        <begin position="112"/>
        <end position="164"/>
    </location>
</feature>
<reference evidence="4" key="1">
    <citation type="submission" date="2014-07" db="EMBL/GenBank/DDBJ databases">
        <title>Identification of a novel salt tolerance gene in wild soybean by whole-genome sequencing.</title>
        <authorList>
            <person name="Lam H.-M."/>
            <person name="Qi X."/>
            <person name="Li M.-W."/>
            <person name="Liu X."/>
            <person name="Xie M."/>
            <person name="Ni M."/>
            <person name="Xu X."/>
        </authorList>
    </citation>
    <scope>NUCLEOTIDE SEQUENCE [LARGE SCALE GENOMIC DNA]</scope>
    <source>
        <tissue evidence="4">Root</tissue>
    </source>
</reference>
<evidence type="ECO:0000259" key="3">
    <source>
        <dbReference type="Pfam" id="PF00382"/>
    </source>
</evidence>
<dbReference type="AlphaFoldDB" id="A0A0B2SB93"/>
<dbReference type="SUPFAM" id="SSF47954">
    <property type="entry name" value="Cyclin-like"/>
    <property type="match status" value="2"/>
</dbReference>
<organism evidence="4">
    <name type="scientific">Glycine soja</name>
    <name type="common">Wild soybean</name>
    <dbReference type="NCBI Taxonomy" id="3848"/>
    <lineage>
        <taxon>Eukaryota</taxon>
        <taxon>Viridiplantae</taxon>
        <taxon>Streptophyta</taxon>
        <taxon>Embryophyta</taxon>
        <taxon>Tracheophyta</taxon>
        <taxon>Spermatophyta</taxon>
        <taxon>Magnoliopsida</taxon>
        <taxon>eudicotyledons</taxon>
        <taxon>Gunneridae</taxon>
        <taxon>Pentapetalae</taxon>
        <taxon>rosids</taxon>
        <taxon>fabids</taxon>
        <taxon>Fabales</taxon>
        <taxon>Fabaceae</taxon>
        <taxon>Papilionoideae</taxon>
        <taxon>50 kb inversion clade</taxon>
        <taxon>NPAAA clade</taxon>
        <taxon>indigoferoid/millettioid clade</taxon>
        <taxon>Phaseoleae</taxon>
        <taxon>Glycine</taxon>
        <taxon>Glycine subgen. Soja</taxon>
    </lineage>
</organism>
<keyword evidence="4" id="KW-0396">Initiation factor</keyword>
<dbReference type="Gene3D" id="2.20.25.10">
    <property type="match status" value="1"/>
</dbReference>
<evidence type="ECO:0000256" key="1">
    <source>
        <dbReference type="ARBA" id="ARBA00023015"/>
    </source>
</evidence>
<dbReference type="InterPro" id="IPR000812">
    <property type="entry name" value="TFIIB"/>
</dbReference>
<evidence type="ECO:0000256" key="2">
    <source>
        <dbReference type="ARBA" id="ARBA00023163"/>
    </source>
</evidence>
<dbReference type="EMBL" id="KN644943">
    <property type="protein sequence ID" value="KHN41574.1"/>
    <property type="molecule type" value="Genomic_DNA"/>
</dbReference>
<evidence type="ECO:0000313" key="4">
    <source>
        <dbReference type="EMBL" id="KHN41574.1"/>
    </source>
</evidence>
<dbReference type="GO" id="GO:0005634">
    <property type="term" value="C:nucleus"/>
    <property type="evidence" value="ECO:0007669"/>
    <property type="project" value="TreeGrafter"/>
</dbReference>
<dbReference type="PANTHER" id="PTHR11618">
    <property type="entry name" value="TRANSCRIPTION INITIATION FACTOR IIB-RELATED"/>
    <property type="match status" value="1"/>
</dbReference>